<dbReference type="RefSeq" id="WP_138185483.1">
    <property type="nucleotide sequence ID" value="NZ_LS992241.1"/>
</dbReference>
<dbReference type="SUPFAM" id="SSF55729">
    <property type="entry name" value="Acyl-CoA N-acyltransferases (Nat)"/>
    <property type="match status" value="1"/>
</dbReference>
<dbReference type="Gene3D" id="3.40.630.30">
    <property type="match status" value="1"/>
</dbReference>
<dbReference type="AlphaFoldDB" id="A0A383R9W8"/>
<dbReference type="InterPro" id="IPR016181">
    <property type="entry name" value="Acyl_CoA_acyltransferase"/>
</dbReference>
<protein>
    <submittedName>
        <fullName evidence="5">N-acetyltransferase GCN5</fullName>
    </submittedName>
</protein>
<gene>
    <name evidence="5" type="ORF">PBLR_11794</name>
</gene>
<dbReference type="GO" id="GO:0005737">
    <property type="term" value="C:cytoplasm"/>
    <property type="evidence" value="ECO:0007669"/>
    <property type="project" value="TreeGrafter"/>
</dbReference>
<dbReference type="Pfam" id="PF13302">
    <property type="entry name" value="Acetyltransf_3"/>
    <property type="match status" value="1"/>
</dbReference>
<keyword evidence="1 5" id="KW-0808">Transferase</keyword>
<comment type="similarity">
    <text evidence="3">Belongs to the acetyltransferase family. RimJ subfamily.</text>
</comment>
<sequence>MSKLIRRIESERLVIRHLENEDYAAWMAGFENSKPSQHKYDEGNIDMSFCTEEWFAQKVDEYHKLAEEDKCYIFGIFRKEDQAYLGTIDFSTLSRDDFQWARLGYTIHNQYWRRGYGKEAVAAAITYAFDKLNYHRIEAHINLDNTPSIKCAEGVGMKFECIRKGFIYENDAWTDHLIYYVNAN</sequence>
<evidence type="ECO:0000259" key="4">
    <source>
        <dbReference type="PROSITE" id="PS51186"/>
    </source>
</evidence>
<feature type="domain" description="N-acetyltransferase" evidence="4">
    <location>
        <begin position="13"/>
        <end position="184"/>
    </location>
</feature>
<dbReference type="Proteomes" id="UP000304148">
    <property type="component" value="Chromosome"/>
</dbReference>
<accession>A0A383R9W8</accession>
<dbReference type="EMBL" id="LS992241">
    <property type="protein sequence ID" value="SYX83372.1"/>
    <property type="molecule type" value="Genomic_DNA"/>
</dbReference>
<evidence type="ECO:0000313" key="6">
    <source>
        <dbReference type="Proteomes" id="UP000304148"/>
    </source>
</evidence>
<organism evidence="5 6">
    <name type="scientific">Paenibacillus alvei</name>
    <name type="common">Bacillus alvei</name>
    <dbReference type="NCBI Taxonomy" id="44250"/>
    <lineage>
        <taxon>Bacteria</taxon>
        <taxon>Bacillati</taxon>
        <taxon>Bacillota</taxon>
        <taxon>Bacilli</taxon>
        <taxon>Bacillales</taxon>
        <taxon>Paenibacillaceae</taxon>
        <taxon>Paenibacillus</taxon>
    </lineage>
</organism>
<name>A0A383R9W8_PAEAL</name>
<dbReference type="PANTHER" id="PTHR43792">
    <property type="entry name" value="GNAT FAMILY, PUTATIVE (AFU_ORTHOLOGUE AFUA_3G00765)-RELATED-RELATED"/>
    <property type="match status" value="1"/>
</dbReference>
<dbReference type="GO" id="GO:0008999">
    <property type="term" value="F:protein-N-terminal-alanine acetyltransferase activity"/>
    <property type="evidence" value="ECO:0007669"/>
    <property type="project" value="TreeGrafter"/>
</dbReference>
<keyword evidence="2" id="KW-0012">Acyltransferase</keyword>
<reference evidence="6" key="1">
    <citation type="submission" date="2018-08" db="EMBL/GenBank/DDBJ databases">
        <authorList>
            <person name="Chevrot R."/>
        </authorList>
    </citation>
    <scope>NUCLEOTIDE SEQUENCE [LARGE SCALE GENOMIC DNA]</scope>
</reference>
<evidence type="ECO:0000256" key="1">
    <source>
        <dbReference type="ARBA" id="ARBA00022679"/>
    </source>
</evidence>
<evidence type="ECO:0000256" key="2">
    <source>
        <dbReference type="ARBA" id="ARBA00023315"/>
    </source>
</evidence>
<evidence type="ECO:0000313" key="5">
    <source>
        <dbReference type="EMBL" id="SYX83372.1"/>
    </source>
</evidence>
<dbReference type="PANTHER" id="PTHR43792:SF8">
    <property type="entry name" value="[RIBOSOMAL PROTEIN US5]-ALANINE N-ACETYLTRANSFERASE"/>
    <property type="match status" value="1"/>
</dbReference>
<dbReference type="PROSITE" id="PS51186">
    <property type="entry name" value="GNAT"/>
    <property type="match status" value="1"/>
</dbReference>
<proteinExistence type="inferred from homology"/>
<dbReference type="InterPro" id="IPR051531">
    <property type="entry name" value="N-acetyltransferase"/>
</dbReference>
<evidence type="ECO:0000256" key="3">
    <source>
        <dbReference type="ARBA" id="ARBA00038502"/>
    </source>
</evidence>
<dbReference type="InterPro" id="IPR000182">
    <property type="entry name" value="GNAT_dom"/>
</dbReference>